<dbReference type="Proteomes" id="UP000654345">
    <property type="component" value="Unassembled WGS sequence"/>
</dbReference>
<evidence type="ECO:0000313" key="1">
    <source>
        <dbReference type="EMBL" id="GHO54736.1"/>
    </source>
</evidence>
<dbReference type="InterPro" id="IPR010869">
    <property type="entry name" value="DUF1501"/>
</dbReference>
<accession>A0ABQ3UPY4</accession>
<dbReference type="PANTHER" id="PTHR43737">
    <property type="entry name" value="BLL7424 PROTEIN"/>
    <property type="match status" value="1"/>
</dbReference>
<dbReference type="RefSeq" id="WP_201371411.1">
    <property type="nucleotide sequence ID" value="NZ_BNJG01000001.1"/>
</dbReference>
<sequence>MKLSRRAMVRDGLLVVSAGMVMPGIFSRGVASAKELALQGARFSQQAGTKTLIVVQMAGGNDGLNTVIPYADGAYHQLRPTLAIPGEQVLSLDGRLGLHPELAPLKKLWDSGHMAVIEGVGYPNSSLSHFQAMDIWQTLDLNGNGRDGWLGKLVSGWVDKDGHPFQALNVGTQTAQALQSINAQVPTFNTVNNYRVAPDPVDSDGGSSRLQTLMKLYSTYPKSSAYAALLEATALSAQEGSKQIHEAATQYHALASYPQGPFSAGLQVLAEAIVQNLGLRVGYVTLGGFDTHANQQTTHAQLMKTLAEGLSAFYSDLQAHGRADDVVVMTWSEFGRRVEENGSQGTDHGTAAPLFILGNAVNKGIYGEPPSLTSLDDAGNLKYTVDFRSVYATVLDRWLGASSKDVLGGAFGNQSFLPSL</sequence>
<gene>
    <name evidence="1" type="ORF">KSB_32110</name>
</gene>
<dbReference type="EMBL" id="BNJG01000001">
    <property type="protein sequence ID" value="GHO54736.1"/>
    <property type="molecule type" value="Genomic_DNA"/>
</dbReference>
<evidence type="ECO:0000313" key="2">
    <source>
        <dbReference type="Proteomes" id="UP000654345"/>
    </source>
</evidence>
<comment type="caution">
    <text evidence="1">The sequence shown here is derived from an EMBL/GenBank/DDBJ whole genome shotgun (WGS) entry which is preliminary data.</text>
</comment>
<dbReference type="Pfam" id="PF07394">
    <property type="entry name" value="DUF1501"/>
    <property type="match status" value="1"/>
</dbReference>
<name>A0ABQ3UPY4_9CHLR</name>
<reference evidence="1 2" key="1">
    <citation type="journal article" date="2021" name="Int. J. Syst. Evol. Microbiol.">
        <title>Reticulibacter mediterranei gen. nov., sp. nov., within the new family Reticulibacteraceae fam. nov., and Ktedonospora formicarum gen. nov., sp. nov., Ktedonobacter robiniae sp. nov., Dictyobacter formicarum sp. nov. and Dictyobacter arantiisoli sp. nov., belonging to the class Ktedonobacteria.</title>
        <authorList>
            <person name="Yabe S."/>
            <person name="Zheng Y."/>
            <person name="Wang C.M."/>
            <person name="Sakai Y."/>
            <person name="Abe K."/>
            <person name="Yokota A."/>
            <person name="Donadio S."/>
            <person name="Cavaletti L."/>
            <person name="Monciardini P."/>
        </authorList>
    </citation>
    <scope>NUCLEOTIDE SEQUENCE [LARGE SCALE GENOMIC DNA]</scope>
    <source>
        <strain evidence="1 2">SOSP1-30</strain>
    </source>
</reference>
<organism evidence="1 2">
    <name type="scientific">Ktedonobacter robiniae</name>
    <dbReference type="NCBI Taxonomy" id="2778365"/>
    <lineage>
        <taxon>Bacteria</taxon>
        <taxon>Bacillati</taxon>
        <taxon>Chloroflexota</taxon>
        <taxon>Ktedonobacteria</taxon>
        <taxon>Ktedonobacterales</taxon>
        <taxon>Ktedonobacteraceae</taxon>
        <taxon>Ktedonobacter</taxon>
    </lineage>
</organism>
<keyword evidence="2" id="KW-1185">Reference proteome</keyword>
<protein>
    <submittedName>
        <fullName evidence="1">Twin-arginine translocation pathway signal sequence domain-containing protein</fullName>
    </submittedName>
</protein>
<proteinExistence type="predicted"/>
<dbReference type="PANTHER" id="PTHR43737:SF1">
    <property type="entry name" value="DUF1501 DOMAIN-CONTAINING PROTEIN"/>
    <property type="match status" value="1"/>
</dbReference>